<dbReference type="Pfam" id="PF13730">
    <property type="entry name" value="HTH_36"/>
    <property type="match status" value="1"/>
</dbReference>
<dbReference type="Proteomes" id="UP001057025">
    <property type="component" value="Chromosome"/>
</dbReference>
<reference evidence="1" key="1">
    <citation type="submission" date="2022-05" db="EMBL/GenBank/DDBJ databases">
        <authorList>
            <person name="Oliphant S.A."/>
            <person name="Watson-Haigh N.S."/>
            <person name="Sumby K.M."/>
            <person name="Gardner J.M."/>
            <person name="Jiranek V."/>
        </authorList>
    </citation>
    <scope>NUCLEOTIDE SEQUENCE</scope>
    <source>
        <strain evidence="1">KI11_C11</strain>
    </source>
</reference>
<gene>
    <name evidence="1" type="ORF">M3M39_06350</name>
</gene>
<keyword evidence="2" id="KW-1185">Reference proteome</keyword>
<dbReference type="Gene3D" id="1.10.10.10">
    <property type="entry name" value="Winged helix-like DNA-binding domain superfamily/Winged helix DNA-binding domain"/>
    <property type="match status" value="1"/>
</dbReference>
<proteinExistence type="predicted"/>
<dbReference type="EMBL" id="CP097118">
    <property type="protein sequence ID" value="USS87723.1"/>
    <property type="molecule type" value="Genomic_DNA"/>
</dbReference>
<evidence type="ECO:0000313" key="2">
    <source>
        <dbReference type="Proteomes" id="UP001057025"/>
    </source>
</evidence>
<dbReference type="InterPro" id="IPR036388">
    <property type="entry name" value="WH-like_DNA-bd_sf"/>
</dbReference>
<protein>
    <submittedName>
        <fullName evidence="1">Helix-turn-helix domain-containing protein</fullName>
    </submittedName>
</protein>
<name>A0ABY5BTE1_9LACO</name>
<organism evidence="1 2">
    <name type="scientific">Fructilactobacillus hinvesii</name>
    <dbReference type="NCBI Taxonomy" id="2940300"/>
    <lineage>
        <taxon>Bacteria</taxon>
        <taxon>Bacillati</taxon>
        <taxon>Bacillota</taxon>
        <taxon>Bacilli</taxon>
        <taxon>Lactobacillales</taxon>
        <taxon>Lactobacillaceae</taxon>
        <taxon>Fructilactobacillus</taxon>
    </lineage>
</organism>
<sequence length="80" mass="9570">MADNQRHYCYATDRMLAKQTGRSKRMIGYSLSKLERLGYIYKENSFEYGDITTTRRKIYIHPLIKRLFDNLKNKKGSPLY</sequence>
<accession>A0ABY5BTE1</accession>
<evidence type="ECO:0000313" key="1">
    <source>
        <dbReference type="EMBL" id="USS87723.1"/>
    </source>
</evidence>